<feature type="region of interest" description="Disordered" evidence="1">
    <location>
        <begin position="43"/>
        <end position="104"/>
    </location>
</feature>
<dbReference type="EMBL" id="BONE01000120">
    <property type="protein sequence ID" value="GIF78132.1"/>
    <property type="molecule type" value="Genomic_DNA"/>
</dbReference>
<reference evidence="2 3" key="1">
    <citation type="submission" date="2021-01" db="EMBL/GenBank/DDBJ databases">
        <title>Whole genome shotgun sequence of Asanoa siamensis NBRC 107932.</title>
        <authorList>
            <person name="Komaki H."/>
            <person name="Tamura T."/>
        </authorList>
    </citation>
    <scope>NUCLEOTIDE SEQUENCE [LARGE SCALE GENOMIC DNA]</scope>
    <source>
        <strain evidence="2 3">NBRC 107932</strain>
    </source>
</reference>
<name>A0ABQ4D3L9_9ACTN</name>
<accession>A0ABQ4D3L9</accession>
<gene>
    <name evidence="2" type="ORF">Asi02nite_76500</name>
</gene>
<dbReference type="Proteomes" id="UP000604117">
    <property type="component" value="Unassembled WGS sequence"/>
</dbReference>
<proteinExistence type="predicted"/>
<feature type="compositionally biased region" description="Low complexity" evidence="1">
    <location>
        <begin position="52"/>
        <end position="64"/>
    </location>
</feature>
<comment type="caution">
    <text evidence="2">The sequence shown here is derived from an EMBL/GenBank/DDBJ whole genome shotgun (WGS) entry which is preliminary data.</text>
</comment>
<organism evidence="2 3">
    <name type="scientific">Asanoa siamensis</name>
    <dbReference type="NCBI Taxonomy" id="926357"/>
    <lineage>
        <taxon>Bacteria</taxon>
        <taxon>Bacillati</taxon>
        <taxon>Actinomycetota</taxon>
        <taxon>Actinomycetes</taxon>
        <taxon>Micromonosporales</taxon>
        <taxon>Micromonosporaceae</taxon>
        <taxon>Asanoa</taxon>
    </lineage>
</organism>
<evidence type="ECO:0000313" key="3">
    <source>
        <dbReference type="Proteomes" id="UP000604117"/>
    </source>
</evidence>
<feature type="compositionally biased region" description="Polar residues" evidence="1">
    <location>
        <begin position="76"/>
        <end position="85"/>
    </location>
</feature>
<sequence length="104" mass="11475">MAETTGELPTDWWTTEDVLAYLQSVGAPISRVTWAAYVSRGQAPAADRMFGRSPVWRPSSVRSWQASRPRRGSVAAESNTVSSPPSVARRSGEDKSTGKRPRRR</sequence>
<evidence type="ECO:0000256" key="1">
    <source>
        <dbReference type="SAM" id="MobiDB-lite"/>
    </source>
</evidence>
<evidence type="ECO:0000313" key="2">
    <source>
        <dbReference type="EMBL" id="GIF78132.1"/>
    </source>
</evidence>
<keyword evidence="3" id="KW-1185">Reference proteome</keyword>
<protein>
    <submittedName>
        <fullName evidence="2">Uncharacterized protein</fullName>
    </submittedName>
</protein>